<protein>
    <submittedName>
        <fullName evidence="3">Hypp6785 protein</fullName>
    </submittedName>
</protein>
<dbReference type="InterPro" id="IPR052958">
    <property type="entry name" value="IFN-induced_PKR_regulator"/>
</dbReference>
<dbReference type="GO" id="GO:0046983">
    <property type="term" value="F:protein dimerization activity"/>
    <property type="evidence" value="ECO:0007669"/>
    <property type="project" value="InterPro"/>
</dbReference>
<reference evidence="3" key="1">
    <citation type="submission" date="2022-01" db="EMBL/GenBank/DDBJ databases">
        <authorList>
            <person name="Braso-Vives M."/>
        </authorList>
    </citation>
    <scope>NUCLEOTIDE SEQUENCE</scope>
</reference>
<accession>A0A8J9YVH3</accession>
<feature type="coiled-coil region" evidence="1">
    <location>
        <begin position="213"/>
        <end position="271"/>
    </location>
</feature>
<dbReference type="Proteomes" id="UP000838412">
    <property type="component" value="Chromosome 12"/>
</dbReference>
<evidence type="ECO:0000313" key="3">
    <source>
        <dbReference type="EMBL" id="CAH1242510.1"/>
    </source>
</evidence>
<feature type="domain" description="HAT C-terminal dimerisation" evidence="2">
    <location>
        <begin position="26"/>
        <end position="73"/>
    </location>
</feature>
<evidence type="ECO:0000313" key="4">
    <source>
        <dbReference type="Proteomes" id="UP000838412"/>
    </source>
</evidence>
<dbReference type="PANTHER" id="PTHR46289">
    <property type="entry name" value="52 KDA REPRESSOR OF THE INHIBITOR OF THE PROTEIN KINASE-LIKE PROTEIN-RELATED"/>
    <property type="match status" value="1"/>
</dbReference>
<keyword evidence="1" id="KW-0175">Coiled coil</keyword>
<name>A0A8J9YVH3_BRALA</name>
<evidence type="ECO:0000256" key="1">
    <source>
        <dbReference type="SAM" id="Coils"/>
    </source>
</evidence>
<organism evidence="3 4">
    <name type="scientific">Branchiostoma lanceolatum</name>
    <name type="common">Common lancelet</name>
    <name type="synonym">Amphioxus lanceolatum</name>
    <dbReference type="NCBI Taxonomy" id="7740"/>
    <lineage>
        <taxon>Eukaryota</taxon>
        <taxon>Metazoa</taxon>
        <taxon>Chordata</taxon>
        <taxon>Cephalochordata</taxon>
        <taxon>Leptocardii</taxon>
        <taxon>Amphioxiformes</taxon>
        <taxon>Branchiostomatidae</taxon>
        <taxon>Branchiostoma</taxon>
    </lineage>
</organism>
<keyword evidence="4" id="KW-1185">Reference proteome</keyword>
<proteinExistence type="predicted"/>
<dbReference type="OrthoDB" id="5985573at2759"/>
<evidence type="ECO:0000259" key="2">
    <source>
        <dbReference type="Pfam" id="PF05699"/>
    </source>
</evidence>
<gene>
    <name evidence="3" type="primary">Hypp6785</name>
    <name evidence="3" type="ORF">BLAG_LOCUS5799</name>
</gene>
<dbReference type="EMBL" id="OV696697">
    <property type="protein sequence ID" value="CAH1242510.1"/>
    <property type="molecule type" value="Genomic_DNA"/>
</dbReference>
<dbReference type="PANTHER" id="PTHR46289:SF16">
    <property type="entry name" value="52 KDA REPRESSOR OF THE INHIBITOR OF THE PROTEIN KINASE"/>
    <property type="match status" value="1"/>
</dbReference>
<sequence>MELNRWKNHFMSDPPESPAEAIKRCDATMFPNNSVLLEIACTLPVTSCECESSFRAFRRLNNYTRASMGRSQLSNLQNRDTLVSSMTREKFGLELPKKTIQVDGSSCSVLVCFYARATVREGCGESATDAEDVPEHKKTQDGNAVEEEINVCSYKKRPLFLVVKMEKDNDHVYVVIQGQPITHCSMVLTAFLTMAGALYTFQLPHHTSIAPDMSDAEDGRQEVEKEKSDKQRLLEKIKDLQRRVETDNEEKAQLRKDLEKITCEKKNQSTEIGWEDAAKLSLAVTARLGPRPLTSTPLRLSRRAAVFREEAKLTASNILL</sequence>
<dbReference type="AlphaFoldDB" id="A0A8J9YVH3"/>
<dbReference type="Pfam" id="PF05699">
    <property type="entry name" value="Dimer_Tnp_hAT"/>
    <property type="match status" value="1"/>
</dbReference>
<dbReference type="InterPro" id="IPR008906">
    <property type="entry name" value="HATC_C_dom"/>
</dbReference>